<feature type="compositionally biased region" description="Basic and acidic residues" evidence="1">
    <location>
        <begin position="338"/>
        <end position="352"/>
    </location>
</feature>
<keyword evidence="2" id="KW-0732">Signal</keyword>
<dbReference type="SMART" id="SM00894">
    <property type="entry name" value="Excalibur"/>
    <property type="match status" value="1"/>
</dbReference>
<feature type="chain" id="PRO_5015615791" evidence="2">
    <location>
        <begin position="27"/>
        <end position="352"/>
    </location>
</feature>
<dbReference type="AlphaFoldDB" id="A0A2T0QZQ5"/>
<sequence>MRGRAVVAAAALLVGGTVATAGTASAAECLQQPVQARYDQLGGAAGKLGGTAGCEQPTATGSFATFRNGAIYFSPGSGAWDVSGSFRDLWASTGWENGFLHYPTSGENPAGAGGVYQQYQGGTLYWSPSTGAHSVSGAFAQLFGSLGWENGFLGYPTSQEVPIRGGVFQLFQGGVAYWSPATGAHTVSGSFRDLYGRFGFENGCLGYPATQELPSVASGVYQRFQGGTAYWSPTTGAHALCGDLLAAYGSTGYEGGSLGYPTSDEYAIAGGRRVDFQGGYVEWSSATGARVNQQIAAAPTPPVTTPPSTGVYYANCTAVWNAIGRPIRSGEPGYRPGLDSDHDGVGCENDPR</sequence>
<dbReference type="Proteomes" id="UP000238083">
    <property type="component" value="Unassembled WGS sequence"/>
</dbReference>
<dbReference type="OrthoDB" id="514320at2"/>
<evidence type="ECO:0000256" key="2">
    <source>
        <dbReference type="SAM" id="SignalP"/>
    </source>
</evidence>
<dbReference type="Pfam" id="PF05901">
    <property type="entry name" value="Excalibur"/>
    <property type="match status" value="1"/>
</dbReference>
<accession>A0A2T0QZQ5</accession>
<dbReference type="InterPro" id="IPR008613">
    <property type="entry name" value="Excalibur_Ca-bd_domain"/>
</dbReference>
<comment type="caution">
    <text evidence="4">The sequence shown here is derived from an EMBL/GenBank/DDBJ whole genome shotgun (WGS) entry which is preliminary data.</text>
</comment>
<gene>
    <name evidence="4" type="ORF">CLV37_111135</name>
</gene>
<proteinExistence type="predicted"/>
<evidence type="ECO:0000259" key="3">
    <source>
        <dbReference type="SMART" id="SM00894"/>
    </source>
</evidence>
<feature type="domain" description="Excalibur calcium-binding" evidence="3">
    <location>
        <begin position="312"/>
        <end position="348"/>
    </location>
</feature>
<evidence type="ECO:0000256" key="1">
    <source>
        <dbReference type="SAM" id="MobiDB-lite"/>
    </source>
</evidence>
<keyword evidence="5" id="KW-1185">Reference proteome</keyword>
<feature type="region of interest" description="Disordered" evidence="1">
    <location>
        <begin position="331"/>
        <end position="352"/>
    </location>
</feature>
<protein>
    <submittedName>
        <fullName evidence="4">LGFP repeat-containing protein</fullName>
    </submittedName>
</protein>
<evidence type="ECO:0000313" key="5">
    <source>
        <dbReference type="Proteomes" id="UP000238083"/>
    </source>
</evidence>
<dbReference type="RefSeq" id="WP_146149507.1">
    <property type="nucleotide sequence ID" value="NZ_PVZF01000011.1"/>
</dbReference>
<evidence type="ECO:0000313" key="4">
    <source>
        <dbReference type="EMBL" id="PRY12178.1"/>
    </source>
</evidence>
<organism evidence="4 5">
    <name type="scientific">Kineococcus rhizosphaerae</name>
    <dbReference type="NCBI Taxonomy" id="559628"/>
    <lineage>
        <taxon>Bacteria</taxon>
        <taxon>Bacillati</taxon>
        <taxon>Actinomycetota</taxon>
        <taxon>Actinomycetes</taxon>
        <taxon>Kineosporiales</taxon>
        <taxon>Kineosporiaceae</taxon>
        <taxon>Kineococcus</taxon>
    </lineage>
</organism>
<reference evidence="4 5" key="1">
    <citation type="submission" date="2018-03" db="EMBL/GenBank/DDBJ databases">
        <title>Genomic Encyclopedia of Archaeal and Bacterial Type Strains, Phase II (KMG-II): from individual species to whole genera.</title>
        <authorList>
            <person name="Goeker M."/>
        </authorList>
    </citation>
    <scope>NUCLEOTIDE SEQUENCE [LARGE SCALE GENOMIC DNA]</scope>
    <source>
        <strain evidence="4 5">DSM 19711</strain>
    </source>
</reference>
<dbReference type="EMBL" id="PVZF01000011">
    <property type="protein sequence ID" value="PRY12178.1"/>
    <property type="molecule type" value="Genomic_DNA"/>
</dbReference>
<dbReference type="InterPro" id="IPR013207">
    <property type="entry name" value="LGFP"/>
</dbReference>
<name>A0A2T0QZQ5_9ACTN</name>
<dbReference type="Pfam" id="PF08310">
    <property type="entry name" value="LGFP"/>
    <property type="match status" value="5"/>
</dbReference>
<feature type="signal peptide" evidence="2">
    <location>
        <begin position="1"/>
        <end position="26"/>
    </location>
</feature>